<dbReference type="Proteomes" id="UP001066276">
    <property type="component" value="Chromosome 10"/>
</dbReference>
<name>A0AAV7MIJ7_PLEWA</name>
<feature type="region of interest" description="Disordered" evidence="1">
    <location>
        <begin position="90"/>
        <end position="122"/>
    </location>
</feature>
<comment type="caution">
    <text evidence="2">The sequence shown here is derived from an EMBL/GenBank/DDBJ whole genome shotgun (WGS) entry which is preliminary data.</text>
</comment>
<reference evidence="2" key="1">
    <citation type="journal article" date="2022" name="bioRxiv">
        <title>Sequencing and chromosome-scale assembly of the giantPleurodeles waltlgenome.</title>
        <authorList>
            <person name="Brown T."/>
            <person name="Elewa A."/>
            <person name="Iarovenko S."/>
            <person name="Subramanian E."/>
            <person name="Araus A.J."/>
            <person name="Petzold A."/>
            <person name="Susuki M."/>
            <person name="Suzuki K.-i.T."/>
            <person name="Hayashi T."/>
            <person name="Toyoda A."/>
            <person name="Oliveira C."/>
            <person name="Osipova E."/>
            <person name="Leigh N.D."/>
            <person name="Simon A."/>
            <person name="Yun M.H."/>
        </authorList>
    </citation>
    <scope>NUCLEOTIDE SEQUENCE</scope>
    <source>
        <strain evidence="2">20211129_DDA</strain>
        <tissue evidence="2">Liver</tissue>
    </source>
</reference>
<gene>
    <name evidence="2" type="ORF">NDU88_005159</name>
</gene>
<accession>A0AAV7MIJ7</accession>
<proteinExistence type="predicted"/>
<evidence type="ECO:0000313" key="2">
    <source>
        <dbReference type="EMBL" id="KAJ1100070.1"/>
    </source>
</evidence>
<sequence>MTHCVVCFFFFSRHKRHVCSGRLVVCAKSAVECTRRASAAHRYSVIENLLVHWRRSVASSALVANVMFLVVTLLPSEAKRRKRDILRSSGGRRRFCDGGRNGRGSRPSRKVMNRQGCGKPSL</sequence>
<dbReference type="EMBL" id="JANPWB010000014">
    <property type="protein sequence ID" value="KAJ1100070.1"/>
    <property type="molecule type" value="Genomic_DNA"/>
</dbReference>
<evidence type="ECO:0000256" key="1">
    <source>
        <dbReference type="SAM" id="MobiDB-lite"/>
    </source>
</evidence>
<protein>
    <recommendedName>
        <fullName evidence="4">Secreted protein</fullName>
    </recommendedName>
</protein>
<evidence type="ECO:0008006" key="4">
    <source>
        <dbReference type="Google" id="ProtNLM"/>
    </source>
</evidence>
<evidence type="ECO:0000313" key="3">
    <source>
        <dbReference type="Proteomes" id="UP001066276"/>
    </source>
</evidence>
<organism evidence="2 3">
    <name type="scientific">Pleurodeles waltl</name>
    <name type="common">Iberian ribbed newt</name>
    <dbReference type="NCBI Taxonomy" id="8319"/>
    <lineage>
        <taxon>Eukaryota</taxon>
        <taxon>Metazoa</taxon>
        <taxon>Chordata</taxon>
        <taxon>Craniata</taxon>
        <taxon>Vertebrata</taxon>
        <taxon>Euteleostomi</taxon>
        <taxon>Amphibia</taxon>
        <taxon>Batrachia</taxon>
        <taxon>Caudata</taxon>
        <taxon>Salamandroidea</taxon>
        <taxon>Salamandridae</taxon>
        <taxon>Pleurodelinae</taxon>
        <taxon>Pleurodeles</taxon>
    </lineage>
</organism>
<keyword evidence="3" id="KW-1185">Reference proteome</keyword>
<dbReference type="AlphaFoldDB" id="A0AAV7MIJ7"/>